<protein>
    <recommendedName>
        <fullName evidence="4">BZIP domain-containing protein</fullName>
    </recommendedName>
</protein>
<dbReference type="STRING" id="145388.A0A0D2NMW2"/>
<name>A0A0D2NMW2_9CHLO</name>
<evidence type="ECO:0000313" key="2">
    <source>
        <dbReference type="EMBL" id="KIZ05911.1"/>
    </source>
</evidence>
<evidence type="ECO:0000256" key="1">
    <source>
        <dbReference type="SAM" id="MobiDB-lite"/>
    </source>
</evidence>
<feature type="compositionally biased region" description="Low complexity" evidence="1">
    <location>
        <begin position="228"/>
        <end position="249"/>
    </location>
</feature>
<dbReference type="Proteomes" id="UP000054498">
    <property type="component" value="Unassembled WGS sequence"/>
</dbReference>
<dbReference type="GeneID" id="25734924"/>
<dbReference type="SUPFAM" id="SSF101447">
    <property type="entry name" value="Formin homology 2 domain (FH2 domain)"/>
    <property type="match status" value="1"/>
</dbReference>
<dbReference type="AlphaFoldDB" id="A0A0D2NMW2"/>
<feature type="region of interest" description="Disordered" evidence="1">
    <location>
        <begin position="79"/>
        <end position="117"/>
    </location>
</feature>
<feature type="region of interest" description="Disordered" evidence="1">
    <location>
        <begin position="179"/>
        <end position="257"/>
    </location>
</feature>
<feature type="compositionally biased region" description="Polar residues" evidence="1">
    <location>
        <begin position="364"/>
        <end position="375"/>
    </location>
</feature>
<feature type="compositionally biased region" description="Pro residues" evidence="1">
    <location>
        <begin position="85"/>
        <end position="97"/>
    </location>
</feature>
<evidence type="ECO:0008006" key="4">
    <source>
        <dbReference type="Google" id="ProtNLM"/>
    </source>
</evidence>
<dbReference type="CDD" id="cd14686">
    <property type="entry name" value="bZIP"/>
    <property type="match status" value="1"/>
</dbReference>
<feature type="compositionally biased region" description="Gly residues" evidence="1">
    <location>
        <begin position="471"/>
        <end position="502"/>
    </location>
</feature>
<evidence type="ECO:0000313" key="3">
    <source>
        <dbReference type="Proteomes" id="UP000054498"/>
    </source>
</evidence>
<proteinExistence type="predicted"/>
<dbReference type="OrthoDB" id="551583at2759"/>
<feature type="region of interest" description="Disordered" evidence="1">
    <location>
        <begin position="1"/>
        <end position="24"/>
    </location>
</feature>
<feature type="region of interest" description="Disordered" evidence="1">
    <location>
        <begin position="331"/>
        <end position="401"/>
    </location>
</feature>
<keyword evidence="3" id="KW-1185">Reference proteome</keyword>
<reference evidence="2 3" key="1">
    <citation type="journal article" date="2013" name="BMC Genomics">
        <title>Reconstruction of the lipid metabolism for the microalga Monoraphidium neglectum from its genome sequence reveals characteristics suitable for biofuel production.</title>
        <authorList>
            <person name="Bogen C."/>
            <person name="Al-Dilaimi A."/>
            <person name="Albersmeier A."/>
            <person name="Wichmann J."/>
            <person name="Grundmann M."/>
            <person name="Rupp O."/>
            <person name="Lauersen K.J."/>
            <person name="Blifernez-Klassen O."/>
            <person name="Kalinowski J."/>
            <person name="Goesmann A."/>
            <person name="Mussgnug J.H."/>
            <person name="Kruse O."/>
        </authorList>
    </citation>
    <scope>NUCLEOTIDE SEQUENCE [LARGE SCALE GENOMIC DNA]</scope>
    <source>
        <strain evidence="2 3">SAG 48.87</strain>
    </source>
</reference>
<sequence>MATPGPRIDLAPAQPTAPAVAGGGAGAAAAAAASAAAAGGEASKDTGDGERLVKLPPGHELVQVAPGLYALRQVSAATQANATAVPPPPPPPPPPPQQQQQQPAAVPPQPQEQAPVLLPQLQQVLQLQEAAGGRREAQQIAAVQAQHQAHIYQTQQQRPSAMRDPLLCQAQSRLRMAFTPAGGGGGGGALASADRSSSGGSSAASDPATRAALGGSALPTAGHSHSNARGAAGAAAAAPKAAAPGGKRASSQRFRERQKELIHELEHEVTSKLEQMQLLAQENEMLKLRSSVLERAVEGREEQIDIIKNFGMIWPERPDCSNGGASEDAPMCCAGGPRASSSPSGGAAPEPSAGSGSLDASDDVMSSWQRQQLQRPAQDAAAAAGSAGAAGGAPREDWWNEPVPTIEDIKKMTPEDAKLRWRKFLHHASRELMALQREEEEAGVSLDTLAAAEAANAGRPGRTAEHAPGAAWGGAAGAAGGEPLQDGGGSGGGSGDGSGGPQGPYPKYYNRRPLPQGTPNSTAVDDVLAFHELYSSIASRVLAERAVLQQRLGAAGTGEQPLMQLRNTTLAMQTAEALANNIKKEHALSLLLDAFIYARCLTPVQLARMSVFSYPLLPDAASVTHVICEDAQALNPGGPRRRVFAHHSEQQRANAMQAAQARIAALAAGNGISGLSNRGGGAGVDELLGLQALAAGLPAPLPGHGEAAAVLQAQR</sequence>
<feature type="compositionally biased region" description="Low complexity" evidence="1">
    <location>
        <begin position="334"/>
        <end position="359"/>
    </location>
</feature>
<accession>A0A0D2NMW2</accession>
<feature type="compositionally biased region" description="Low complexity" evidence="1">
    <location>
        <begin position="190"/>
        <end position="205"/>
    </location>
</feature>
<dbReference type="KEGG" id="mng:MNEG_2046"/>
<feature type="compositionally biased region" description="Low complexity" evidence="1">
    <location>
        <begin position="11"/>
        <end position="20"/>
    </location>
</feature>
<feature type="region of interest" description="Disordered" evidence="1">
    <location>
        <begin position="456"/>
        <end position="520"/>
    </location>
</feature>
<dbReference type="RefSeq" id="XP_013904930.1">
    <property type="nucleotide sequence ID" value="XM_014049476.1"/>
</dbReference>
<gene>
    <name evidence="2" type="ORF">MNEG_2046</name>
</gene>
<dbReference type="EMBL" id="KK100440">
    <property type="protein sequence ID" value="KIZ05911.1"/>
    <property type="molecule type" value="Genomic_DNA"/>
</dbReference>
<organism evidence="2 3">
    <name type="scientific">Monoraphidium neglectum</name>
    <dbReference type="NCBI Taxonomy" id="145388"/>
    <lineage>
        <taxon>Eukaryota</taxon>
        <taxon>Viridiplantae</taxon>
        <taxon>Chlorophyta</taxon>
        <taxon>core chlorophytes</taxon>
        <taxon>Chlorophyceae</taxon>
        <taxon>CS clade</taxon>
        <taxon>Sphaeropleales</taxon>
        <taxon>Selenastraceae</taxon>
        <taxon>Monoraphidium</taxon>
    </lineage>
</organism>